<accession>U6H521</accession>
<keyword evidence="2" id="KW-1185">Reference proteome</keyword>
<dbReference type="EMBL" id="HG696485">
    <property type="protein sequence ID" value="CDI86992.1"/>
    <property type="molecule type" value="Genomic_DNA"/>
</dbReference>
<protein>
    <submittedName>
        <fullName evidence="1">Uncharacterized protein</fullName>
    </submittedName>
</protein>
<dbReference type="Proteomes" id="UP000018201">
    <property type="component" value="Unassembled WGS sequence"/>
</dbReference>
<name>U6H521_9EIME</name>
<evidence type="ECO:0000313" key="2">
    <source>
        <dbReference type="Proteomes" id="UP000018201"/>
    </source>
</evidence>
<gene>
    <name evidence="1" type="ORF">EPH_0074900</name>
</gene>
<proteinExistence type="predicted"/>
<organism evidence="1 2">
    <name type="scientific">Eimeria praecox</name>
    <dbReference type="NCBI Taxonomy" id="51316"/>
    <lineage>
        <taxon>Eukaryota</taxon>
        <taxon>Sar</taxon>
        <taxon>Alveolata</taxon>
        <taxon>Apicomplexa</taxon>
        <taxon>Conoidasida</taxon>
        <taxon>Coccidia</taxon>
        <taxon>Eucoccidiorida</taxon>
        <taxon>Eimeriorina</taxon>
        <taxon>Eimeriidae</taxon>
        <taxon>Eimeria</taxon>
    </lineage>
</organism>
<reference evidence="1" key="2">
    <citation type="submission" date="2013-10" db="EMBL/GenBank/DDBJ databases">
        <authorList>
            <person name="Aslett M."/>
        </authorList>
    </citation>
    <scope>NUCLEOTIDE SEQUENCE [LARGE SCALE GENOMIC DNA]</scope>
    <source>
        <strain evidence="1">Houghton</strain>
    </source>
</reference>
<sequence>MLRIVITPGRALVLIGCRRGGNIHRSVEGTFPREVKVYSYGIVMTASDDPWHKFNFRMVSEDDRLNSNQQMRHELLQATQRGEEAKEGTDSACRGPLTIDAAETEEHPHTVAAQLEVEAIREKVEEMRHVAKGLCRRDAKGTDESNYPIDESIVTPWGRAASDLAEYSKGSILCNVGTTAVLRVDAAGGHGESLLDTEVSKSFIRQERAERLQLKARRPSKECMLTLVNSEEMYIGRPVKRFTTWGGRERSTEDFLCALSEVVLGLDSLTTQRVVWYLQSDKLRTHVNETCGELTVARSREKGTILKEYARGP</sequence>
<dbReference type="VEuPathDB" id="ToxoDB:EPH_0074900"/>
<dbReference type="AlphaFoldDB" id="U6H521"/>
<reference evidence="1" key="1">
    <citation type="submission" date="2013-10" db="EMBL/GenBank/DDBJ databases">
        <title>Genomic analysis of the causative agents of coccidiosis in chickens.</title>
        <authorList>
            <person name="Reid A.J."/>
            <person name="Blake D."/>
            <person name="Billington K."/>
            <person name="Browne H."/>
            <person name="Dunn M."/>
            <person name="Hung S."/>
            <person name="Kawahara F."/>
            <person name="Miranda-Saavedra D."/>
            <person name="Mourier T."/>
            <person name="Nagra H."/>
            <person name="Otto T.D."/>
            <person name="Rawlings N."/>
            <person name="Sanchez A."/>
            <person name="Sanders M."/>
            <person name="Subramaniam C."/>
            <person name="Tay Y."/>
            <person name="Dear P."/>
            <person name="Doerig C."/>
            <person name="Gruber A."/>
            <person name="Parkinson J."/>
            <person name="Shirley M."/>
            <person name="Wan K.L."/>
            <person name="Berriman M."/>
            <person name="Tomley F."/>
            <person name="Pain A."/>
        </authorList>
    </citation>
    <scope>NUCLEOTIDE SEQUENCE [LARGE SCALE GENOMIC DNA]</scope>
    <source>
        <strain evidence="1">Houghton</strain>
    </source>
</reference>
<evidence type="ECO:0000313" key="1">
    <source>
        <dbReference type="EMBL" id="CDI86992.1"/>
    </source>
</evidence>